<evidence type="ECO:0000313" key="1">
    <source>
        <dbReference type="EMBL" id="KAJ7755916.1"/>
    </source>
</evidence>
<dbReference type="AlphaFoldDB" id="A0AAD7J328"/>
<evidence type="ECO:0008006" key="3">
    <source>
        <dbReference type="Google" id="ProtNLM"/>
    </source>
</evidence>
<sequence>MPTADLRRRLVELDAAIFEQKDVLAALERDKIAVQQELDDTATFPILTLPVEITTEIFTWCLPTIQELRRDHRFFEDEELPGTLQAPLSLASCCRAWRAIAIATPHLWTTFPLFLEAVYRDSDQDSDSDESDDDLDANGTTKSKRENLTKFIHRWLSRAAQRPLTFVFSIAAPGPQHDYRGPACTPACTSLHHVEGVMERYAGQLEHLDLTASFHNAFSLVGMSGVEFPLLQRVVLAGFPDDEYYIPDPIDLFRTGAPQFRELCLRETDFQLFPISLSSYYFPSDQLTRFEGRIDELLLFWHGSKLIEVKCRLDPGEVFEESQEITLLNLQSLTLSSADSNAIPFLFGHLTLPALLSLHLSDADCTDPASLSPFLERSKPPLRFLSIRVDEYHIDPWNHCFAAVGPTLQTLEIHSPSISFMHSFLTRATLPRLNSLTLMDCPEADYKDLMAFLYKRSTSPELAKLQHFRLEHYPGILLDEHLFHIEGDDESRTLSEHVLKLGRDGMSIHIGSESKTLISIGST</sequence>
<reference evidence="1" key="1">
    <citation type="submission" date="2023-03" db="EMBL/GenBank/DDBJ databases">
        <title>Massive genome expansion in bonnet fungi (Mycena s.s.) driven by repeated elements and novel gene families across ecological guilds.</title>
        <authorList>
            <consortium name="Lawrence Berkeley National Laboratory"/>
            <person name="Harder C.B."/>
            <person name="Miyauchi S."/>
            <person name="Viragh M."/>
            <person name="Kuo A."/>
            <person name="Thoen E."/>
            <person name="Andreopoulos B."/>
            <person name="Lu D."/>
            <person name="Skrede I."/>
            <person name="Drula E."/>
            <person name="Henrissat B."/>
            <person name="Morin E."/>
            <person name="Kohler A."/>
            <person name="Barry K."/>
            <person name="LaButti K."/>
            <person name="Morin E."/>
            <person name="Salamov A."/>
            <person name="Lipzen A."/>
            <person name="Mereny Z."/>
            <person name="Hegedus B."/>
            <person name="Baldrian P."/>
            <person name="Stursova M."/>
            <person name="Weitz H."/>
            <person name="Taylor A."/>
            <person name="Grigoriev I.V."/>
            <person name="Nagy L.G."/>
            <person name="Martin F."/>
            <person name="Kauserud H."/>
        </authorList>
    </citation>
    <scope>NUCLEOTIDE SEQUENCE</scope>
    <source>
        <strain evidence="1">CBHHK182m</strain>
    </source>
</reference>
<dbReference type="EMBL" id="JARKIB010000048">
    <property type="protein sequence ID" value="KAJ7755916.1"/>
    <property type="molecule type" value="Genomic_DNA"/>
</dbReference>
<dbReference type="SUPFAM" id="SSF52047">
    <property type="entry name" value="RNI-like"/>
    <property type="match status" value="1"/>
</dbReference>
<name>A0AAD7J328_9AGAR</name>
<dbReference type="InterPro" id="IPR032675">
    <property type="entry name" value="LRR_dom_sf"/>
</dbReference>
<evidence type="ECO:0000313" key="2">
    <source>
        <dbReference type="Proteomes" id="UP001215598"/>
    </source>
</evidence>
<dbReference type="Gene3D" id="3.80.10.10">
    <property type="entry name" value="Ribonuclease Inhibitor"/>
    <property type="match status" value="1"/>
</dbReference>
<organism evidence="1 2">
    <name type="scientific">Mycena metata</name>
    <dbReference type="NCBI Taxonomy" id="1033252"/>
    <lineage>
        <taxon>Eukaryota</taxon>
        <taxon>Fungi</taxon>
        <taxon>Dikarya</taxon>
        <taxon>Basidiomycota</taxon>
        <taxon>Agaricomycotina</taxon>
        <taxon>Agaricomycetes</taxon>
        <taxon>Agaricomycetidae</taxon>
        <taxon>Agaricales</taxon>
        <taxon>Marasmiineae</taxon>
        <taxon>Mycenaceae</taxon>
        <taxon>Mycena</taxon>
    </lineage>
</organism>
<protein>
    <recommendedName>
        <fullName evidence="3">F-box domain-containing protein</fullName>
    </recommendedName>
</protein>
<accession>A0AAD7J328</accession>
<keyword evidence="2" id="KW-1185">Reference proteome</keyword>
<dbReference type="Proteomes" id="UP001215598">
    <property type="component" value="Unassembled WGS sequence"/>
</dbReference>
<proteinExistence type="predicted"/>
<gene>
    <name evidence="1" type="ORF">B0H16DRAFT_1540110</name>
</gene>
<comment type="caution">
    <text evidence="1">The sequence shown here is derived from an EMBL/GenBank/DDBJ whole genome shotgun (WGS) entry which is preliminary data.</text>
</comment>